<evidence type="ECO:0000313" key="2">
    <source>
        <dbReference type="EMBL" id="WGE11070.1"/>
    </source>
</evidence>
<evidence type="ECO:0000259" key="1">
    <source>
        <dbReference type="Pfam" id="PF13672"/>
    </source>
</evidence>
<dbReference type="GO" id="GO:0004722">
    <property type="term" value="F:protein serine/threonine phosphatase activity"/>
    <property type="evidence" value="ECO:0007669"/>
    <property type="project" value="UniProtKB-EC"/>
</dbReference>
<reference evidence="2" key="1">
    <citation type="submission" date="2023-04" db="EMBL/GenBank/DDBJ databases">
        <title>Molecular characterization of the Integrative and Conjugative elements harboring multidrug-resistance gene from Glaesserella (Haemophilus) parasuis.</title>
        <authorList>
            <person name="Che Y."/>
            <person name="Zhou L."/>
        </authorList>
    </citation>
    <scope>NUCLEOTIDE SEQUENCE</scope>
    <source>
        <strain evidence="2">Z44</strain>
    </source>
</reference>
<accession>A0AAJ6AGV5</accession>
<dbReference type="AlphaFoldDB" id="A0AAJ6AGV5"/>
<dbReference type="InterPro" id="IPR036457">
    <property type="entry name" value="PPM-type-like_dom_sf"/>
</dbReference>
<proteinExistence type="predicted"/>
<gene>
    <name evidence="2" type="ORF">QBL01_05745</name>
</gene>
<dbReference type="Gene3D" id="3.60.40.10">
    <property type="entry name" value="PPM-type phosphatase domain"/>
    <property type="match status" value="1"/>
</dbReference>
<feature type="domain" description="PPM-type phosphatase" evidence="1">
    <location>
        <begin position="179"/>
        <end position="420"/>
    </location>
</feature>
<dbReference type="SUPFAM" id="SSF81606">
    <property type="entry name" value="PP2C-like"/>
    <property type="match status" value="1"/>
</dbReference>
<organism evidence="2 3">
    <name type="scientific">Glaesserella parasuis</name>
    <name type="common">Haemophilus parasuis</name>
    <dbReference type="NCBI Taxonomy" id="738"/>
    <lineage>
        <taxon>Bacteria</taxon>
        <taxon>Pseudomonadati</taxon>
        <taxon>Pseudomonadota</taxon>
        <taxon>Gammaproteobacteria</taxon>
        <taxon>Pasteurellales</taxon>
        <taxon>Pasteurellaceae</taxon>
        <taxon>Glaesserella</taxon>
    </lineage>
</organism>
<dbReference type="Pfam" id="PF13672">
    <property type="entry name" value="PP2C_2"/>
    <property type="match status" value="1"/>
</dbReference>
<dbReference type="EC" id="3.1.3.16" evidence="2"/>
<name>A0AAJ6AGV5_GLAPU</name>
<dbReference type="EMBL" id="CP121769">
    <property type="protein sequence ID" value="WGE11070.1"/>
    <property type="molecule type" value="Genomic_DNA"/>
</dbReference>
<protein>
    <submittedName>
        <fullName evidence="2">PP2C family serine/threonine-protein phosphatase</fullName>
        <ecNumber evidence="2">3.1.3.16</ecNumber>
    </submittedName>
</protein>
<sequence>MNALDQLQQTKSWLDQTDEKTIDAFATQHATLVQLFAETLLNFRRGIENVKIIMPTEKTTVQKTSPTIQLENAKQDEPYFFKPNDDVLIKEVRFSQACGLIWNVDQKAIEGIPTMSGEVQLSFLLEDGYTVLGTLWINPNPKKLWNNIPSNPNERFWKKDSASGEISTNFGKLLAARMRGRSHAHKGTCCDDDFAMTFHEKSGVHFIAVADGAGSAEFSRLGSKLAVEAAKEKVLEQLEQNEKYQAITSFSETEKLKGVANGLLFQAVQAAFYAQESAVEKEQIPVKSLSCTLLLALTLHLENNQWFTACYWVGDGAAAILDLGFPKVKLLGEVDTGSYSGETVFLNRAEIEPEKLISRISTDLQDYPPILMLMTDGVSDPKFKTDAKLQTVEAWQDLWSELKAPLQAENPAETLEQWLDFWSKGEHDDRTLAMFIPQSEWVGLVNQQQNLTACETSQIASLTNEPTNSTQKNSEESLLENVENVEKVAQETDNEELEESGKRTINVTQNNITTTITLEKASDQGLDNQGVNQ</sequence>
<dbReference type="InterPro" id="IPR001932">
    <property type="entry name" value="PPM-type_phosphatase-like_dom"/>
</dbReference>
<keyword evidence="2" id="KW-0378">Hydrolase</keyword>
<evidence type="ECO:0000313" key="3">
    <source>
        <dbReference type="Proteomes" id="UP001222296"/>
    </source>
</evidence>
<dbReference type="RefSeq" id="WP_261476371.1">
    <property type="nucleotide sequence ID" value="NZ_CP121769.1"/>
</dbReference>
<dbReference type="Proteomes" id="UP001222296">
    <property type="component" value="Chromosome"/>
</dbReference>